<keyword evidence="1" id="KW-1185">Reference proteome</keyword>
<accession>A0A1I7UEU6</accession>
<name>A0A1I7UEU6_9PELO</name>
<organism evidence="1 2">
    <name type="scientific">Caenorhabditis tropicalis</name>
    <dbReference type="NCBI Taxonomy" id="1561998"/>
    <lineage>
        <taxon>Eukaryota</taxon>
        <taxon>Metazoa</taxon>
        <taxon>Ecdysozoa</taxon>
        <taxon>Nematoda</taxon>
        <taxon>Chromadorea</taxon>
        <taxon>Rhabditida</taxon>
        <taxon>Rhabditina</taxon>
        <taxon>Rhabditomorpha</taxon>
        <taxon>Rhabditoidea</taxon>
        <taxon>Rhabditidae</taxon>
        <taxon>Peloderinae</taxon>
        <taxon>Caenorhabditis</taxon>
    </lineage>
</organism>
<reference evidence="2" key="1">
    <citation type="submission" date="2016-11" db="UniProtKB">
        <authorList>
            <consortium name="WormBaseParasite"/>
        </authorList>
    </citation>
    <scope>IDENTIFICATION</scope>
</reference>
<protein>
    <submittedName>
        <fullName evidence="2">Anti-sigma factor</fullName>
    </submittedName>
</protein>
<dbReference type="Proteomes" id="UP000095282">
    <property type="component" value="Unplaced"/>
</dbReference>
<evidence type="ECO:0000313" key="1">
    <source>
        <dbReference type="Proteomes" id="UP000095282"/>
    </source>
</evidence>
<sequence length="66" mass="7464">MTIGLEECELLIEGHSIKYKRSDEGTQSMLTKMMKDGYLSLKDMKSLLPPKTPINITKTCETTRNA</sequence>
<dbReference type="AlphaFoldDB" id="A0A1I7UEU6"/>
<evidence type="ECO:0000313" key="2">
    <source>
        <dbReference type="WBParaSite" id="Csp11.Scaffold629.g8606.t1"/>
    </source>
</evidence>
<dbReference type="WBParaSite" id="Csp11.Scaffold629.g8606.t1">
    <property type="protein sequence ID" value="Csp11.Scaffold629.g8606.t1"/>
    <property type="gene ID" value="Csp11.Scaffold629.g8606"/>
</dbReference>
<proteinExistence type="predicted"/>